<evidence type="ECO:0000256" key="1">
    <source>
        <dbReference type="ARBA" id="ARBA00000085"/>
    </source>
</evidence>
<dbReference type="InterPro" id="IPR003661">
    <property type="entry name" value="HisK_dim/P_dom"/>
</dbReference>
<evidence type="ECO:0000256" key="4">
    <source>
        <dbReference type="ARBA" id="ARBA00022679"/>
    </source>
</evidence>
<dbReference type="InterPro" id="IPR036097">
    <property type="entry name" value="HisK_dim/P_sf"/>
</dbReference>
<dbReference type="CDD" id="cd00130">
    <property type="entry name" value="PAS"/>
    <property type="match status" value="1"/>
</dbReference>
<feature type="domain" description="PAS" evidence="7">
    <location>
        <begin position="4"/>
        <end position="74"/>
    </location>
</feature>
<dbReference type="GO" id="GO:0000155">
    <property type="term" value="F:phosphorelay sensor kinase activity"/>
    <property type="evidence" value="ECO:0007669"/>
    <property type="project" value="InterPro"/>
</dbReference>
<evidence type="ECO:0000313" key="9">
    <source>
        <dbReference type="Proteomes" id="UP000611723"/>
    </source>
</evidence>
<evidence type="ECO:0000259" key="6">
    <source>
        <dbReference type="PROSITE" id="PS50109"/>
    </source>
</evidence>
<dbReference type="InterPro" id="IPR035965">
    <property type="entry name" value="PAS-like_dom_sf"/>
</dbReference>
<keyword evidence="3" id="KW-0597">Phosphoprotein</keyword>
<dbReference type="NCBIfam" id="TIGR00229">
    <property type="entry name" value="sensory_box"/>
    <property type="match status" value="1"/>
</dbReference>
<evidence type="ECO:0000256" key="5">
    <source>
        <dbReference type="ARBA" id="ARBA00022777"/>
    </source>
</evidence>
<dbReference type="InterPro" id="IPR003594">
    <property type="entry name" value="HATPase_dom"/>
</dbReference>
<keyword evidence="9" id="KW-1185">Reference proteome</keyword>
<protein>
    <recommendedName>
        <fullName evidence="2">histidine kinase</fullName>
        <ecNumber evidence="2">2.7.13.3</ecNumber>
    </recommendedName>
</protein>
<dbReference type="InterPro" id="IPR013655">
    <property type="entry name" value="PAS_fold_3"/>
</dbReference>
<evidence type="ECO:0000259" key="7">
    <source>
        <dbReference type="PROSITE" id="PS50112"/>
    </source>
</evidence>
<keyword evidence="5" id="KW-0418">Kinase</keyword>
<reference evidence="8" key="1">
    <citation type="submission" date="2021-01" db="EMBL/GenBank/DDBJ databases">
        <title>Marivirga aurantiaca sp. nov., isolated from intertidal surface sediments.</title>
        <authorList>
            <person name="Zhang M."/>
        </authorList>
    </citation>
    <scope>NUCLEOTIDE SEQUENCE</scope>
    <source>
        <strain evidence="8">S37H4</strain>
    </source>
</reference>
<dbReference type="Gene3D" id="3.30.450.20">
    <property type="entry name" value="PAS domain"/>
    <property type="match status" value="1"/>
</dbReference>
<dbReference type="PROSITE" id="PS50112">
    <property type="entry name" value="PAS"/>
    <property type="match status" value="1"/>
</dbReference>
<dbReference type="Gene3D" id="3.30.565.10">
    <property type="entry name" value="Histidine kinase-like ATPase, C-terminal domain"/>
    <property type="match status" value="1"/>
</dbReference>
<dbReference type="Pfam" id="PF08447">
    <property type="entry name" value="PAS_3"/>
    <property type="match status" value="1"/>
</dbReference>
<dbReference type="InterPro" id="IPR005467">
    <property type="entry name" value="His_kinase_dom"/>
</dbReference>
<dbReference type="AlphaFoldDB" id="A0A935C748"/>
<evidence type="ECO:0000313" key="8">
    <source>
        <dbReference type="EMBL" id="MBK6264147.1"/>
    </source>
</evidence>
<dbReference type="Gene3D" id="1.10.287.130">
    <property type="match status" value="1"/>
</dbReference>
<sequence length="354" mass="40627">MKNSDFDYEKLFELSPDLLCIAGFDGYFKKVNSAVSKVLGYSLEELYSKPINDFIYPEDVGLTTKARENLRDSKALLYFDNRYVTKSGEIIWLSWTSQPSEEDQLIFAIAKNITHKKRLEAERNTEFANLAKMNESYKQLTYTTSHDLRSPLDSLLSIFKLIDLTKINDEKTIELIEILKRGGEKLKIRLDQYIDNLSGRNSLTEEVTLVSFEENLTKVQKSISSLIQDSRITIHSDFSRLEYINFNKSYMESVFLNLISNAIKYARQDVPPVLSIYSEKVSTGSRLIFHDNGQGIDLEKVKDRIFGLHQTFHDHTNSKGIGLYLVHTHLTSLGAKIEVESKVNEGTKFTISFK</sequence>
<dbReference type="SMART" id="SM00091">
    <property type="entry name" value="PAS"/>
    <property type="match status" value="1"/>
</dbReference>
<organism evidence="8 9">
    <name type="scientific">Marivirga aurantiaca</name>
    <dbReference type="NCBI Taxonomy" id="2802615"/>
    <lineage>
        <taxon>Bacteria</taxon>
        <taxon>Pseudomonadati</taxon>
        <taxon>Bacteroidota</taxon>
        <taxon>Cytophagia</taxon>
        <taxon>Cytophagales</taxon>
        <taxon>Marivirgaceae</taxon>
        <taxon>Marivirga</taxon>
    </lineage>
</organism>
<feature type="domain" description="Histidine kinase" evidence="6">
    <location>
        <begin position="143"/>
        <end position="354"/>
    </location>
</feature>
<dbReference type="PANTHER" id="PTHR43304">
    <property type="entry name" value="PHYTOCHROME-LIKE PROTEIN CPH1"/>
    <property type="match status" value="1"/>
</dbReference>
<name>A0A935C748_9BACT</name>
<dbReference type="PANTHER" id="PTHR43304:SF1">
    <property type="entry name" value="PAC DOMAIN-CONTAINING PROTEIN"/>
    <property type="match status" value="1"/>
</dbReference>
<dbReference type="SUPFAM" id="SSF47384">
    <property type="entry name" value="Homodimeric domain of signal transducing histidine kinase"/>
    <property type="match status" value="1"/>
</dbReference>
<keyword evidence="4" id="KW-0808">Transferase</keyword>
<dbReference type="InterPro" id="IPR000014">
    <property type="entry name" value="PAS"/>
</dbReference>
<proteinExistence type="predicted"/>
<accession>A0A935C748</accession>
<dbReference type="InterPro" id="IPR052162">
    <property type="entry name" value="Sensor_kinase/Photoreceptor"/>
</dbReference>
<dbReference type="SUPFAM" id="SSF55874">
    <property type="entry name" value="ATPase domain of HSP90 chaperone/DNA topoisomerase II/histidine kinase"/>
    <property type="match status" value="1"/>
</dbReference>
<comment type="caution">
    <text evidence="8">The sequence shown here is derived from an EMBL/GenBank/DDBJ whole genome shotgun (WGS) entry which is preliminary data.</text>
</comment>
<dbReference type="SUPFAM" id="SSF55785">
    <property type="entry name" value="PYP-like sensor domain (PAS domain)"/>
    <property type="match status" value="1"/>
</dbReference>
<dbReference type="PROSITE" id="PS50109">
    <property type="entry name" value="HIS_KIN"/>
    <property type="match status" value="1"/>
</dbReference>
<dbReference type="EC" id="2.7.13.3" evidence="2"/>
<dbReference type="InterPro" id="IPR036890">
    <property type="entry name" value="HATPase_C_sf"/>
</dbReference>
<dbReference type="Pfam" id="PF02518">
    <property type="entry name" value="HATPase_c"/>
    <property type="match status" value="1"/>
</dbReference>
<dbReference type="EMBL" id="JAEQBW010000001">
    <property type="protein sequence ID" value="MBK6264147.1"/>
    <property type="molecule type" value="Genomic_DNA"/>
</dbReference>
<evidence type="ECO:0000256" key="2">
    <source>
        <dbReference type="ARBA" id="ARBA00012438"/>
    </source>
</evidence>
<dbReference type="RefSeq" id="WP_201429820.1">
    <property type="nucleotide sequence ID" value="NZ_JAEQBW010000001.1"/>
</dbReference>
<dbReference type="CDD" id="cd00082">
    <property type="entry name" value="HisKA"/>
    <property type="match status" value="1"/>
</dbReference>
<dbReference type="SMART" id="SM00387">
    <property type="entry name" value="HATPase_c"/>
    <property type="match status" value="1"/>
</dbReference>
<gene>
    <name evidence="8" type="ORF">JKA74_03785</name>
</gene>
<evidence type="ECO:0000256" key="3">
    <source>
        <dbReference type="ARBA" id="ARBA00022553"/>
    </source>
</evidence>
<comment type="catalytic activity">
    <reaction evidence="1">
        <text>ATP + protein L-histidine = ADP + protein N-phospho-L-histidine.</text>
        <dbReference type="EC" id="2.7.13.3"/>
    </reaction>
</comment>
<dbReference type="Proteomes" id="UP000611723">
    <property type="component" value="Unassembled WGS sequence"/>
</dbReference>